<dbReference type="PANTHER" id="PTHR12396">
    <property type="entry name" value="METHYL-CPG BINDING PROTEIN, MBD"/>
    <property type="match status" value="1"/>
</dbReference>
<dbReference type="Gene3D" id="3.30.890.10">
    <property type="entry name" value="Methyl-cpg-binding Protein 2, Chain A"/>
    <property type="match status" value="2"/>
</dbReference>
<feature type="domain" description="MBD" evidence="7">
    <location>
        <begin position="38"/>
        <end position="109"/>
    </location>
</feature>
<name>A0AAV1DBT4_OLDCO</name>
<feature type="region of interest" description="Disordered" evidence="6">
    <location>
        <begin position="224"/>
        <end position="244"/>
    </location>
</feature>
<evidence type="ECO:0000313" key="8">
    <source>
        <dbReference type="EMBL" id="CAI9105311.1"/>
    </source>
</evidence>
<keyword evidence="3" id="KW-0238">DNA-binding</keyword>
<dbReference type="Proteomes" id="UP001161247">
    <property type="component" value="Chromosome 5"/>
</dbReference>
<evidence type="ECO:0000256" key="4">
    <source>
        <dbReference type="ARBA" id="ARBA00023163"/>
    </source>
</evidence>
<dbReference type="GO" id="GO:0005634">
    <property type="term" value="C:nucleus"/>
    <property type="evidence" value="ECO:0007669"/>
    <property type="project" value="UniProtKB-SubCell"/>
</dbReference>
<dbReference type="AlphaFoldDB" id="A0AAV1DBT4"/>
<proteinExistence type="predicted"/>
<feature type="domain" description="MBD" evidence="7">
    <location>
        <begin position="144"/>
        <end position="218"/>
    </location>
</feature>
<evidence type="ECO:0000259" key="7">
    <source>
        <dbReference type="PROSITE" id="PS50982"/>
    </source>
</evidence>
<keyword evidence="5" id="KW-0539">Nucleus</keyword>
<evidence type="ECO:0000256" key="5">
    <source>
        <dbReference type="ARBA" id="ARBA00023242"/>
    </source>
</evidence>
<dbReference type="GO" id="GO:0003677">
    <property type="term" value="F:DNA binding"/>
    <property type="evidence" value="ECO:0007669"/>
    <property type="project" value="UniProtKB-KW"/>
</dbReference>
<accession>A0AAV1DBT4</accession>
<dbReference type="EMBL" id="OX459122">
    <property type="protein sequence ID" value="CAI9105311.1"/>
    <property type="molecule type" value="Genomic_DNA"/>
</dbReference>
<evidence type="ECO:0000256" key="3">
    <source>
        <dbReference type="ARBA" id="ARBA00023125"/>
    </source>
</evidence>
<reference evidence="8" key="1">
    <citation type="submission" date="2023-03" db="EMBL/GenBank/DDBJ databases">
        <authorList>
            <person name="Julca I."/>
        </authorList>
    </citation>
    <scope>NUCLEOTIDE SEQUENCE</scope>
</reference>
<organism evidence="8 9">
    <name type="scientific">Oldenlandia corymbosa var. corymbosa</name>
    <dbReference type="NCBI Taxonomy" id="529605"/>
    <lineage>
        <taxon>Eukaryota</taxon>
        <taxon>Viridiplantae</taxon>
        <taxon>Streptophyta</taxon>
        <taxon>Embryophyta</taxon>
        <taxon>Tracheophyta</taxon>
        <taxon>Spermatophyta</taxon>
        <taxon>Magnoliopsida</taxon>
        <taxon>eudicotyledons</taxon>
        <taxon>Gunneridae</taxon>
        <taxon>Pentapetalae</taxon>
        <taxon>asterids</taxon>
        <taxon>lamiids</taxon>
        <taxon>Gentianales</taxon>
        <taxon>Rubiaceae</taxon>
        <taxon>Rubioideae</taxon>
        <taxon>Spermacoceae</taxon>
        <taxon>Hedyotis-Oldenlandia complex</taxon>
        <taxon>Oldenlandia</taxon>
    </lineage>
</organism>
<dbReference type="PROSITE" id="PS50982">
    <property type="entry name" value="MBD"/>
    <property type="match status" value="2"/>
</dbReference>
<evidence type="ECO:0000256" key="6">
    <source>
        <dbReference type="SAM" id="MobiDB-lite"/>
    </source>
</evidence>
<evidence type="ECO:0000313" key="9">
    <source>
        <dbReference type="Proteomes" id="UP001161247"/>
    </source>
</evidence>
<dbReference type="PANTHER" id="PTHR12396:SF38">
    <property type="entry name" value="METHYL-CPG-BINDING DOMAIN-CONTAINING PROTEIN 7"/>
    <property type="match status" value="1"/>
</dbReference>
<dbReference type="InterPro" id="IPR016177">
    <property type="entry name" value="DNA-bd_dom_sf"/>
</dbReference>
<dbReference type="InterPro" id="IPR001739">
    <property type="entry name" value="Methyl_CpG_DNA-bd"/>
</dbReference>
<dbReference type="SUPFAM" id="SSF54171">
    <property type="entry name" value="DNA-binding domain"/>
    <property type="match status" value="2"/>
</dbReference>
<keyword evidence="2" id="KW-0805">Transcription regulation</keyword>
<sequence length="532" mass="59994">MVTADNNAADLDDPDYCSSKRTRELALINPPRTTTAAGISSRYSAFKLPDGWGVEAVPRSGSPTVDKYYYEPGTGRKFRSLKAVERYINGEEAEFTQKTRAITWHDNDQKEPTEYRKMIICGGKVVKLTEDTLNKSHLPIIASSETAANSPYNLPDGWIIEEVPRSNASHIDKYYYEPGTGRKFRSLSAAQRHAAELNEDAPLSALVEEIKDMNRPLSQTIKLCQGVKKPSSSNKKSTKTSDQTSSFVDLPEKVEWVLHSHRGDEWKPFLCDRAIPDSLKEQWRERFLVAMNANNRTHGLLYGTDRLGQLVAFDYKTNNEDQFGREEVINVPTYDVERALVKLTEDTLNKCHLPIIASSETAANSTPDGWVVEEVPRSNASHIDKESGRKFRLSSAAQRHAAELNEDAPLSALVEEIKDMNTPLSKTIKLCQGAKVGVPLSELNFLQPTRLLSLLITYSLCRNLVHAQKNLQKTSDQTSSFVALPEKVEWVLDSHRGDEWKPFVRDRAIPDSVKEQWKERFLLAMNADNRTQ</sequence>
<gene>
    <name evidence="8" type="ORF">OLC1_LOCUS14039</name>
</gene>
<evidence type="ECO:0000256" key="1">
    <source>
        <dbReference type="ARBA" id="ARBA00004123"/>
    </source>
</evidence>
<comment type="subcellular location">
    <subcellularLocation>
        <location evidence="1">Nucleus</location>
    </subcellularLocation>
</comment>
<feature type="compositionally biased region" description="Low complexity" evidence="6">
    <location>
        <begin position="228"/>
        <end position="244"/>
    </location>
</feature>
<dbReference type="Pfam" id="PF01429">
    <property type="entry name" value="MBD"/>
    <property type="match status" value="2"/>
</dbReference>
<keyword evidence="4" id="KW-0804">Transcription</keyword>
<evidence type="ECO:0000256" key="2">
    <source>
        <dbReference type="ARBA" id="ARBA00023015"/>
    </source>
</evidence>
<protein>
    <submittedName>
        <fullName evidence="8">OLC1v1004209C2</fullName>
    </submittedName>
</protein>
<keyword evidence="9" id="KW-1185">Reference proteome</keyword>